<dbReference type="InterPro" id="IPR002575">
    <property type="entry name" value="Aminoglycoside_PTrfase"/>
</dbReference>
<name>A0ABR3W4I7_9PEZI</name>
<evidence type="ECO:0000256" key="3">
    <source>
        <dbReference type="ARBA" id="ARBA00016197"/>
    </source>
</evidence>
<comment type="subcellular location">
    <subcellularLocation>
        <location evidence="1">Mitochondrion</location>
    </subcellularLocation>
</comment>
<evidence type="ECO:0000256" key="1">
    <source>
        <dbReference type="ARBA" id="ARBA00004173"/>
    </source>
</evidence>
<keyword evidence="4" id="KW-0809">Transit peptide</keyword>
<organism evidence="8 9">
    <name type="scientific">Diaporthe australafricana</name>
    <dbReference type="NCBI Taxonomy" id="127596"/>
    <lineage>
        <taxon>Eukaryota</taxon>
        <taxon>Fungi</taxon>
        <taxon>Dikarya</taxon>
        <taxon>Ascomycota</taxon>
        <taxon>Pezizomycotina</taxon>
        <taxon>Sordariomycetes</taxon>
        <taxon>Sordariomycetidae</taxon>
        <taxon>Diaporthales</taxon>
        <taxon>Diaporthaceae</taxon>
        <taxon>Diaporthe</taxon>
    </lineage>
</organism>
<evidence type="ECO:0000313" key="8">
    <source>
        <dbReference type="EMBL" id="KAL1852890.1"/>
    </source>
</evidence>
<dbReference type="PANTHER" id="PTHR36091">
    <property type="entry name" value="ALTERED INHERITANCE OF MITOCHONDRIA PROTEIN 9, MITOCHONDRIAL"/>
    <property type="match status" value="1"/>
</dbReference>
<dbReference type="InterPro" id="IPR011009">
    <property type="entry name" value="Kinase-like_dom_sf"/>
</dbReference>
<evidence type="ECO:0000256" key="5">
    <source>
        <dbReference type="ARBA" id="ARBA00023128"/>
    </source>
</evidence>
<feature type="domain" description="Aminoglycoside phosphotransferase" evidence="7">
    <location>
        <begin position="45"/>
        <end position="99"/>
    </location>
</feature>
<reference evidence="8 9" key="1">
    <citation type="journal article" date="2024" name="IMA Fungus">
        <title>IMA Genome - F19 : A genome assembly and annotation guide to empower mycologists, including annotated draft genome sequences of Ceratocystis pirilliformis, Diaporthe australafricana, Fusarium ophioides, Paecilomyces lecythidis, and Sporothrix stenoceras.</title>
        <authorList>
            <person name="Aylward J."/>
            <person name="Wilson A.M."/>
            <person name="Visagie C.M."/>
            <person name="Spraker J."/>
            <person name="Barnes I."/>
            <person name="Buitendag C."/>
            <person name="Ceriani C."/>
            <person name="Del Mar Angel L."/>
            <person name="du Plessis D."/>
            <person name="Fuchs T."/>
            <person name="Gasser K."/>
            <person name="Kramer D."/>
            <person name="Li W."/>
            <person name="Munsamy K."/>
            <person name="Piso A."/>
            <person name="Price J.L."/>
            <person name="Sonnekus B."/>
            <person name="Thomas C."/>
            <person name="van der Nest A."/>
            <person name="van Dijk A."/>
            <person name="van Heerden A."/>
            <person name="van Vuuren N."/>
            <person name="Yilmaz N."/>
            <person name="Duong T.A."/>
            <person name="van der Merwe N.A."/>
            <person name="Wingfield M.J."/>
            <person name="Wingfield B.D."/>
        </authorList>
    </citation>
    <scope>NUCLEOTIDE SEQUENCE [LARGE SCALE GENOMIC DNA]</scope>
    <source>
        <strain evidence="8 9">CMW 18300</strain>
    </source>
</reference>
<comment type="similarity">
    <text evidence="2">Belongs to the AIM9 family.</text>
</comment>
<gene>
    <name evidence="8" type="ORF">Daus18300_011972</name>
</gene>
<protein>
    <recommendedName>
        <fullName evidence="3">Altered inheritance of mitochondria protein 9, mitochondrial</fullName>
    </recommendedName>
    <alternativeName>
        <fullName evidence="6">Found in mitochondrial proteome protein 29</fullName>
    </alternativeName>
</protein>
<keyword evidence="9" id="KW-1185">Reference proteome</keyword>
<dbReference type="InterPro" id="IPR051035">
    <property type="entry name" value="Mito_inheritance_9"/>
</dbReference>
<accession>A0ABR3W4I7</accession>
<dbReference type="EMBL" id="JAWRVE010000154">
    <property type="protein sequence ID" value="KAL1852890.1"/>
    <property type="molecule type" value="Genomic_DNA"/>
</dbReference>
<comment type="caution">
    <text evidence="8">The sequence shown here is derived from an EMBL/GenBank/DDBJ whole genome shotgun (WGS) entry which is preliminary data.</text>
</comment>
<dbReference type="Proteomes" id="UP001583177">
    <property type="component" value="Unassembled WGS sequence"/>
</dbReference>
<sequence length="254" mass="29131">MQKFLLYYYLLDTGISRIPDKTPQSRPAFRGTTEEHVALLSKAGAVLEALSRDPRIEKVSSPLLLHPDLHKRNIFVDPDDPTKITAIIDWQSTCIDPALLYFAEVPDLCEHPGGVAHDALDFYNESQTKSPEEVEMEDRLQNEVDLLRTAWEIHLAALSPRLGRSRSARILSYQPIEEELAEHIAQWEDFETELKLKKGMMKILFTDEEGSVYADNWEVVKEASDALFEKWLVDAEDEIGLEKAKQLWPFDHRA</sequence>
<proteinExistence type="inferred from homology"/>
<dbReference type="Gene3D" id="3.90.1200.10">
    <property type="match status" value="1"/>
</dbReference>
<dbReference type="Pfam" id="PF01636">
    <property type="entry name" value="APH"/>
    <property type="match status" value="1"/>
</dbReference>
<evidence type="ECO:0000256" key="6">
    <source>
        <dbReference type="ARBA" id="ARBA00031849"/>
    </source>
</evidence>
<dbReference type="PANTHER" id="PTHR36091:SF1">
    <property type="entry name" value="ALTERED INHERITANCE OF MITOCHONDRIA PROTEIN 9, MITOCHONDRIAL"/>
    <property type="match status" value="1"/>
</dbReference>
<dbReference type="SUPFAM" id="SSF56112">
    <property type="entry name" value="Protein kinase-like (PK-like)"/>
    <property type="match status" value="1"/>
</dbReference>
<keyword evidence="5" id="KW-0496">Mitochondrion</keyword>
<evidence type="ECO:0000313" key="9">
    <source>
        <dbReference type="Proteomes" id="UP001583177"/>
    </source>
</evidence>
<evidence type="ECO:0000256" key="4">
    <source>
        <dbReference type="ARBA" id="ARBA00022946"/>
    </source>
</evidence>
<evidence type="ECO:0000256" key="2">
    <source>
        <dbReference type="ARBA" id="ARBA00005543"/>
    </source>
</evidence>
<evidence type="ECO:0000259" key="7">
    <source>
        <dbReference type="Pfam" id="PF01636"/>
    </source>
</evidence>